<evidence type="ECO:0000256" key="2">
    <source>
        <dbReference type="ARBA" id="ARBA00022679"/>
    </source>
</evidence>
<organism evidence="4 5">
    <name type="scientific">[Pantoea] beijingensis</name>
    <dbReference type="NCBI Taxonomy" id="1324864"/>
    <lineage>
        <taxon>Bacteria</taxon>
        <taxon>Pseudomonadati</taxon>
        <taxon>Pseudomonadota</taxon>
        <taxon>Gammaproteobacteria</taxon>
        <taxon>Enterobacterales</taxon>
        <taxon>Erwiniaceae</taxon>
        <taxon>Erwinia</taxon>
    </lineage>
</organism>
<dbReference type="SUPFAM" id="SSF53448">
    <property type="entry name" value="Nucleotide-diphospho-sugar transferases"/>
    <property type="match status" value="1"/>
</dbReference>
<keyword evidence="1" id="KW-0328">Glycosyltransferase</keyword>
<name>A0A443IGJ9_9GAMM</name>
<keyword evidence="5" id="KW-1185">Reference proteome</keyword>
<protein>
    <submittedName>
        <fullName evidence="4">Glycosyl transferase family 2</fullName>
    </submittedName>
</protein>
<dbReference type="Proteomes" id="UP000288794">
    <property type="component" value="Unassembled WGS sequence"/>
</dbReference>
<dbReference type="Pfam" id="PF00535">
    <property type="entry name" value="Glycos_transf_2"/>
    <property type="match status" value="1"/>
</dbReference>
<dbReference type="CDD" id="cd00761">
    <property type="entry name" value="Glyco_tranf_GTA_type"/>
    <property type="match status" value="1"/>
</dbReference>
<dbReference type="RefSeq" id="WP_128175469.1">
    <property type="nucleotide sequence ID" value="NZ_CP071409.1"/>
</dbReference>
<feature type="domain" description="Glycosyltransferase 2-like" evidence="3">
    <location>
        <begin position="10"/>
        <end position="141"/>
    </location>
</feature>
<dbReference type="InterPro" id="IPR001173">
    <property type="entry name" value="Glyco_trans_2-like"/>
</dbReference>
<keyword evidence="2 4" id="KW-0808">Transferase</keyword>
<proteinExistence type="predicted"/>
<accession>A0A443IGJ9</accession>
<sequence length="336" mass="39208">MTSNSHYTLSIIIPVYNSAEFIVETLESVYKNIAEDVEVIIINDGSTDNTEEKIQSFLLTHDVHQTQFISQSNMGVSASRNTGLANAKGDYIAFVDSDDIVSPDYHAILLPLVRKNKYDIIEFDLTRDYDKLYRTEQNTTLHDAKEITVTRDKMHTLTPVFEASQWHLMTKIFHRKLICNEQFEVARRYEDMILTPFLYLKSTCNLKIDCALYFYRKNGNSITENLQESDAEHIFYAMMKMCSYVQHHQHARALATLMIVNCFLEGRKIIRKKRGFYDYNDTMLGYFSTVIKHSDKSVIPSKIYFKMKYPKFDKFISKMRYRLLTALKGIFKSGVK</sequence>
<dbReference type="Gene3D" id="3.90.550.10">
    <property type="entry name" value="Spore Coat Polysaccharide Biosynthesis Protein SpsA, Chain A"/>
    <property type="match status" value="1"/>
</dbReference>
<evidence type="ECO:0000259" key="3">
    <source>
        <dbReference type="Pfam" id="PF00535"/>
    </source>
</evidence>
<evidence type="ECO:0000256" key="1">
    <source>
        <dbReference type="ARBA" id="ARBA00022676"/>
    </source>
</evidence>
<dbReference type="AlphaFoldDB" id="A0A443IGJ9"/>
<dbReference type="PANTHER" id="PTHR22916:SF51">
    <property type="entry name" value="GLYCOSYLTRANSFERASE EPSH-RELATED"/>
    <property type="match status" value="1"/>
</dbReference>
<dbReference type="EMBL" id="JMEE01000003">
    <property type="protein sequence ID" value="RWR03196.1"/>
    <property type="molecule type" value="Genomic_DNA"/>
</dbReference>
<evidence type="ECO:0000313" key="4">
    <source>
        <dbReference type="EMBL" id="RWR03196.1"/>
    </source>
</evidence>
<gene>
    <name evidence="4" type="ORF">ED28_03985</name>
</gene>
<reference evidence="4 5" key="1">
    <citation type="submission" date="2014-04" db="EMBL/GenBank/DDBJ databases">
        <title>Draft genome sequence of Pantoea beijingensis strain LMG 27579, an emerging pathogen to Pleurotus eryngii with potential industrial application.</title>
        <authorList>
            <person name="Xu F."/>
            <person name="Liu Y."/>
            <person name="Wang S."/>
            <person name="Yin Y."/>
            <person name="Ma Y."/>
            <person name="Zhao S."/>
            <person name="Rong C."/>
        </authorList>
    </citation>
    <scope>NUCLEOTIDE SEQUENCE [LARGE SCALE GENOMIC DNA]</scope>
    <source>
        <strain evidence="4 5">LMG 27579</strain>
    </source>
</reference>
<dbReference type="PANTHER" id="PTHR22916">
    <property type="entry name" value="GLYCOSYLTRANSFERASE"/>
    <property type="match status" value="1"/>
</dbReference>
<evidence type="ECO:0000313" key="5">
    <source>
        <dbReference type="Proteomes" id="UP000288794"/>
    </source>
</evidence>
<dbReference type="InterPro" id="IPR029044">
    <property type="entry name" value="Nucleotide-diphossugar_trans"/>
</dbReference>
<comment type="caution">
    <text evidence="4">The sequence shown here is derived from an EMBL/GenBank/DDBJ whole genome shotgun (WGS) entry which is preliminary data.</text>
</comment>
<dbReference type="GO" id="GO:0016758">
    <property type="term" value="F:hexosyltransferase activity"/>
    <property type="evidence" value="ECO:0007669"/>
    <property type="project" value="UniProtKB-ARBA"/>
</dbReference>